<dbReference type="PROSITE" id="PS50110">
    <property type="entry name" value="RESPONSE_REGULATORY"/>
    <property type="match status" value="1"/>
</dbReference>
<dbReference type="GO" id="GO:0000160">
    <property type="term" value="P:phosphorelay signal transduction system"/>
    <property type="evidence" value="ECO:0007669"/>
    <property type="project" value="InterPro"/>
</dbReference>
<keyword evidence="2" id="KW-0597">Phosphoprotein</keyword>
<dbReference type="RefSeq" id="WP_310820990.1">
    <property type="nucleotide sequence ID" value="NZ_CP036268.1"/>
</dbReference>
<name>A0A517QX04_9PLAN</name>
<accession>A0A517QX04</accession>
<feature type="modified residue" description="4-aspartylphosphate" evidence="2">
    <location>
        <position position="64"/>
    </location>
</feature>
<dbReference type="SMART" id="SM00448">
    <property type="entry name" value="REC"/>
    <property type="match status" value="1"/>
</dbReference>
<dbReference type="Proteomes" id="UP000317318">
    <property type="component" value="Chromosome"/>
</dbReference>
<dbReference type="GO" id="GO:0016791">
    <property type="term" value="F:phosphatase activity"/>
    <property type="evidence" value="ECO:0007669"/>
    <property type="project" value="TreeGrafter"/>
</dbReference>
<dbReference type="SUPFAM" id="SSF52172">
    <property type="entry name" value="CheY-like"/>
    <property type="match status" value="1"/>
</dbReference>
<keyword evidence="1" id="KW-0378">Hydrolase</keyword>
<evidence type="ECO:0000256" key="2">
    <source>
        <dbReference type="PROSITE-ProRule" id="PRU00169"/>
    </source>
</evidence>
<keyword evidence="4" id="KW-0808">Transferase</keyword>
<reference evidence="4 5" key="1">
    <citation type="submission" date="2019-02" db="EMBL/GenBank/DDBJ databases">
        <title>Deep-cultivation of Planctomycetes and their phenomic and genomic characterization uncovers novel biology.</title>
        <authorList>
            <person name="Wiegand S."/>
            <person name="Jogler M."/>
            <person name="Boedeker C."/>
            <person name="Pinto D."/>
            <person name="Vollmers J."/>
            <person name="Rivas-Marin E."/>
            <person name="Kohn T."/>
            <person name="Peeters S.H."/>
            <person name="Heuer A."/>
            <person name="Rast P."/>
            <person name="Oberbeckmann S."/>
            <person name="Bunk B."/>
            <person name="Jeske O."/>
            <person name="Meyerdierks A."/>
            <person name="Storesund J.E."/>
            <person name="Kallscheuer N."/>
            <person name="Luecker S."/>
            <person name="Lage O.M."/>
            <person name="Pohl T."/>
            <person name="Merkel B.J."/>
            <person name="Hornburger P."/>
            <person name="Mueller R.-W."/>
            <person name="Bruemmer F."/>
            <person name="Labrenz M."/>
            <person name="Spormann A.M."/>
            <person name="Op den Camp H."/>
            <person name="Overmann J."/>
            <person name="Amann R."/>
            <person name="Jetten M.S.M."/>
            <person name="Mascher T."/>
            <person name="Medema M.H."/>
            <person name="Devos D.P."/>
            <person name="Kaster A.-K."/>
            <person name="Ovreas L."/>
            <person name="Rohde M."/>
            <person name="Galperin M.Y."/>
            <person name="Jogler C."/>
        </authorList>
    </citation>
    <scope>NUCLEOTIDE SEQUENCE [LARGE SCALE GENOMIC DNA]</scope>
    <source>
        <strain evidence="4 5">Pan189</strain>
    </source>
</reference>
<dbReference type="SMART" id="SM00331">
    <property type="entry name" value="PP2C_SIG"/>
    <property type="match status" value="1"/>
</dbReference>
<evidence type="ECO:0000259" key="3">
    <source>
        <dbReference type="PROSITE" id="PS50110"/>
    </source>
</evidence>
<dbReference type="Gene3D" id="3.60.40.10">
    <property type="entry name" value="PPM-type phosphatase domain"/>
    <property type="match status" value="1"/>
</dbReference>
<dbReference type="PANTHER" id="PTHR43156:SF2">
    <property type="entry name" value="STAGE II SPORULATION PROTEIN E"/>
    <property type="match status" value="1"/>
</dbReference>
<dbReference type="InterPro" id="IPR052016">
    <property type="entry name" value="Bact_Sigma-Reg"/>
</dbReference>
<evidence type="ECO:0000313" key="5">
    <source>
        <dbReference type="Proteomes" id="UP000317318"/>
    </source>
</evidence>
<dbReference type="EC" id="2.7.13.3" evidence="4"/>
<feature type="domain" description="Response regulatory" evidence="3">
    <location>
        <begin position="15"/>
        <end position="131"/>
    </location>
</feature>
<dbReference type="InterPro" id="IPR036457">
    <property type="entry name" value="PPM-type-like_dom_sf"/>
</dbReference>
<dbReference type="Gene3D" id="3.40.50.2300">
    <property type="match status" value="1"/>
</dbReference>
<proteinExistence type="predicted"/>
<dbReference type="InterPro" id="IPR011006">
    <property type="entry name" value="CheY-like_superfamily"/>
</dbReference>
<evidence type="ECO:0000256" key="1">
    <source>
        <dbReference type="ARBA" id="ARBA00022801"/>
    </source>
</evidence>
<dbReference type="GO" id="GO:0004673">
    <property type="term" value="F:protein histidine kinase activity"/>
    <property type="evidence" value="ECO:0007669"/>
    <property type="project" value="UniProtKB-EC"/>
</dbReference>
<dbReference type="EMBL" id="CP036268">
    <property type="protein sequence ID" value="QDT36196.1"/>
    <property type="molecule type" value="Genomic_DNA"/>
</dbReference>
<dbReference type="AlphaFoldDB" id="A0A517QX04"/>
<sequence length="428" mass="46056">MIVATETSSDVGQKRILLVDDSADQRGFVRVLLDQGDRKFVEASTTSEALELIEHGEFDLAIIDLTMPEISGFELVRQFRQRFSIGELPIVVYSASADTDSIVKALHAGANDFVTKGTDAEILNARVRQALELRNSTVALRQANTLLAERQASINTDFRAAASLQRSRLPAEDTTFSNLDVGWSFDPCDILGGDLLGACQVDETKSAFFVLDATGHGIASALQAVSAHQLLQVTFDDSCIITEESPKNWWNLLNSDRPPVRAADPAAVLSRLTRRFAMNETAMFFTLVYLLIDHESGEYSVSLAGHPAPILFDAKGETRQLEFDGIPPIGIAPSTPAGTAPIPTFEGQLKPGEGLLLFSDGITEAFGLEGEMLTPAGLEKLVSKHSGFPSSELTAAILGAVDSYSGASSADDRTLLAVKFLGSPEHGW</sequence>
<dbReference type="Pfam" id="PF07228">
    <property type="entry name" value="SpoIIE"/>
    <property type="match status" value="1"/>
</dbReference>
<evidence type="ECO:0000313" key="4">
    <source>
        <dbReference type="EMBL" id="QDT36196.1"/>
    </source>
</evidence>
<dbReference type="PANTHER" id="PTHR43156">
    <property type="entry name" value="STAGE II SPORULATION PROTEIN E-RELATED"/>
    <property type="match status" value="1"/>
</dbReference>
<gene>
    <name evidence="4" type="primary">todS_1</name>
    <name evidence="4" type="ORF">Pan189_05510</name>
</gene>
<dbReference type="SUPFAM" id="SSF81606">
    <property type="entry name" value="PP2C-like"/>
    <property type="match status" value="1"/>
</dbReference>
<keyword evidence="4" id="KW-0418">Kinase</keyword>
<dbReference type="InterPro" id="IPR001789">
    <property type="entry name" value="Sig_transdc_resp-reg_receiver"/>
</dbReference>
<keyword evidence="5" id="KW-1185">Reference proteome</keyword>
<dbReference type="Pfam" id="PF00072">
    <property type="entry name" value="Response_reg"/>
    <property type="match status" value="1"/>
</dbReference>
<dbReference type="InterPro" id="IPR001932">
    <property type="entry name" value="PPM-type_phosphatase-like_dom"/>
</dbReference>
<protein>
    <submittedName>
        <fullName evidence="4">Sensor histidine kinase TodS</fullName>
        <ecNumber evidence="4">2.7.13.3</ecNumber>
    </submittedName>
</protein>
<dbReference type="KEGG" id="svp:Pan189_05510"/>
<organism evidence="4 5">
    <name type="scientific">Stratiformator vulcanicus</name>
    <dbReference type="NCBI Taxonomy" id="2527980"/>
    <lineage>
        <taxon>Bacteria</taxon>
        <taxon>Pseudomonadati</taxon>
        <taxon>Planctomycetota</taxon>
        <taxon>Planctomycetia</taxon>
        <taxon>Planctomycetales</taxon>
        <taxon>Planctomycetaceae</taxon>
        <taxon>Stratiformator</taxon>
    </lineage>
</organism>